<proteinExistence type="predicted"/>
<keyword evidence="3" id="KW-1185">Reference proteome</keyword>
<reference evidence="2" key="1">
    <citation type="submission" date="2013-04" db="EMBL/GenBank/DDBJ databases">
        <title>The genome sequencing project of 58 acetic acid bacteria.</title>
        <authorList>
            <person name="Okamoto-Kainuma A."/>
            <person name="Ishikawa M."/>
            <person name="Umino S."/>
            <person name="Koizumi Y."/>
            <person name="Shiwa Y."/>
            <person name="Yoshikawa H."/>
            <person name="Matsutani M."/>
            <person name="Matsushita K."/>
        </authorList>
    </citation>
    <scope>NUCLEOTIDE SEQUENCE</scope>
    <source>
        <strain evidence="2">DSM 14337</strain>
    </source>
</reference>
<sequence length="707" mass="75751">MSDTTQHSIATPHPSGPDRSSALSLDETFEEVAPGEDHEPDLEYEEEFTGAGSVSPETSVDLSHAEELVQPDVQPGDQPATQVDSTPAPVEPEQDRGTSHPNAGPDPLHKVSSASTPESFSEARVLSENSTPEKPTVIGESATQSATDTAPQAPLDPGVGVLTENTAPAAAVAEIESSLPQPQEWVWRGPDVVAERSGEMPPRSALDPEASILGDASLESEEPSSPSAPTEEPRTFPASGSPEEQHPAPDQITLPFYVHGANGEVTADYVAYRRNAGGFYEIDPSDMERNEVKGYLQMGLISGRLASRSLDGRITPVEAGTQSASDFMAQQADYYACNEDERKVRPWPVLDPETTSQSPGVSTPPQPEATSAPVGSPANPQFDTVQVHKPAIRKPKTEGERFLGVLDLTLAAHRTAEIKGITASERARFLDIRHTPRKEISRRAGAKIGMLSRVRMAAAAALRNPSKDDPKTLSERAITLGSQTTRDIGNVRHISAAVTPSLRNAVLSYESTSETLSKGIQSLNVTVTQHPEFPKLAEAVSECMTALSTRGGPRITAEMVMAAANDSSLSLPALEKVRDRAKAILESNPDLMLISTSTNLLAQKLARHSREIGNAIIGLKQSGLPEGHLKQIEEALGRFHKSTADIGPSITPNSGTNLLRETISYMRDMSAPASLEQRPEAHSRSPEPLEHHNDHDVSAEQATHPEP</sequence>
<accession>A0ABQ0Q0E7</accession>
<dbReference type="RefSeq" id="WP_264821042.1">
    <property type="nucleotide sequence ID" value="NZ_BAPF01000057.1"/>
</dbReference>
<feature type="region of interest" description="Disordered" evidence="1">
    <location>
        <begin position="669"/>
        <end position="707"/>
    </location>
</feature>
<gene>
    <name evidence="2" type="ORF">AA14337_3229</name>
</gene>
<evidence type="ECO:0000313" key="2">
    <source>
        <dbReference type="EMBL" id="GBQ86054.1"/>
    </source>
</evidence>
<protein>
    <submittedName>
        <fullName evidence="2">Uncharacterized protein</fullName>
    </submittedName>
</protein>
<dbReference type="EMBL" id="BAPF01000057">
    <property type="protein sequence ID" value="GBQ86054.1"/>
    <property type="molecule type" value="Genomic_DNA"/>
</dbReference>
<evidence type="ECO:0000256" key="1">
    <source>
        <dbReference type="SAM" id="MobiDB-lite"/>
    </source>
</evidence>
<evidence type="ECO:0000313" key="3">
    <source>
        <dbReference type="Proteomes" id="UP001065047"/>
    </source>
</evidence>
<feature type="region of interest" description="Disordered" evidence="1">
    <location>
        <begin position="190"/>
        <end position="250"/>
    </location>
</feature>
<feature type="region of interest" description="Disordered" evidence="1">
    <location>
        <begin position="1"/>
        <end position="162"/>
    </location>
</feature>
<name>A0ABQ0Q0E7_9PROT</name>
<dbReference type="Proteomes" id="UP001065047">
    <property type="component" value="Unassembled WGS sequence"/>
</dbReference>
<feature type="region of interest" description="Disordered" evidence="1">
    <location>
        <begin position="349"/>
        <end position="382"/>
    </location>
</feature>
<feature type="compositionally biased region" description="Polar residues" evidence="1">
    <location>
        <begin position="141"/>
        <end position="150"/>
    </location>
</feature>
<comment type="caution">
    <text evidence="2">The sequence shown here is derived from an EMBL/GenBank/DDBJ whole genome shotgun (WGS) entry which is preliminary data.</text>
</comment>
<feature type="compositionally biased region" description="Basic and acidic residues" evidence="1">
    <location>
        <begin position="677"/>
        <end position="707"/>
    </location>
</feature>
<organism evidence="2 3">
    <name type="scientific">Acetobacter malorum DSM 14337</name>
    <dbReference type="NCBI Taxonomy" id="1307910"/>
    <lineage>
        <taxon>Bacteria</taxon>
        <taxon>Pseudomonadati</taxon>
        <taxon>Pseudomonadota</taxon>
        <taxon>Alphaproteobacteria</taxon>
        <taxon>Acetobacterales</taxon>
        <taxon>Acetobacteraceae</taxon>
        <taxon>Acetobacter</taxon>
    </lineage>
</organism>
<feature type="compositionally biased region" description="Acidic residues" evidence="1">
    <location>
        <begin position="27"/>
        <end position="48"/>
    </location>
</feature>